<organism evidence="3 4">
    <name type="scientific">Mycena pura</name>
    <dbReference type="NCBI Taxonomy" id="153505"/>
    <lineage>
        <taxon>Eukaryota</taxon>
        <taxon>Fungi</taxon>
        <taxon>Dikarya</taxon>
        <taxon>Basidiomycota</taxon>
        <taxon>Agaricomycotina</taxon>
        <taxon>Agaricomycetes</taxon>
        <taxon>Agaricomycetidae</taxon>
        <taxon>Agaricales</taxon>
        <taxon>Marasmiineae</taxon>
        <taxon>Mycenaceae</taxon>
        <taxon>Mycena</taxon>
    </lineage>
</organism>
<evidence type="ECO:0000259" key="2">
    <source>
        <dbReference type="Pfam" id="PF11754"/>
    </source>
</evidence>
<evidence type="ECO:0000313" key="4">
    <source>
        <dbReference type="Proteomes" id="UP001219525"/>
    </source>
</evidence>
<dbReference type="Proteomes" id="UP001219525">
    <property type="component" value="Unassembled WGS sequence"/>
</dbReference>
<feature type="region of interest" description="Disordered" evidence="1">
    <location>
        <begin position="204"/>
        <end position="349"/>
    </location>
</feature>
<dbReference type="Gene3D" id="2.60.40.3960">
    <property type="entry name" value="Velvet domain"/>
    <property type="match status" value="1"/>
</dbReference>
<feature type="region of interest" description="Disordered" evidence="1">
    <location>
        <begin position="145"/>
        <end position="165"/>
    </location>
</feature>
<feature type="compositionally biased region" description="Polar residues" evidence="1">
    <location>
        <begin position="225"/>
        <end position="234"/>
    </location>
</feature>
<dbReference type="InterPro" id="IPR038491">
    <property type="entry name" value="Velvet_dom_sf"/>
</dbReference>
<keyword evidence="4" id="KW-1185">Reference proteome</keyword>
<dbReference type="Pfam" id="PF11754">
    <property type="entry name" value="Velvet"/>
    <property type="match status" value="1"/>
</dbReference>
<evidence type="ECO:0000256" key="1">
    <source>
        <dbReference type="SAM" id="MobiDB-lite"/>
    </source>
</evidence>
<dbReference type="EMBL" id="JARJCW010000007">
    <property type="protein sequence ID" value="KAJ7222345.1"/>
    <property type="molecule type" value="Genomic_DNA"/>
</dbReference>
<feature type="compositionally biased region" description="Pro residues" evidence="1">
    <location>
        <begin position="328"/>
        <end position="347"/>
    </location>
</feature>
<gene>
    <name evidence="3" type="ORF">GGX14DRAFT_388159</name>
</gene>
<comment type="caution">
    <text evidence="3">The sequence shown here is derived from an EMBL/GenBank/DDBJ whole genome shotgun (WGS) entry which is preliminary data.</text>
</comment>
<name>A0AAD6YKU0_9AGAR</name>
<proteinExistence type="predicted"/>
<sequence>MANVQRPAAMPSSDAGFFVLPDLSMRMEGSYRFKLSLFEDVGYTNVPAETMCGTARGKSILGASFYVYRKSPGRGGIVAADARWDQDPLRKDIRMRRGRHKMSAIGPPLGSAGVHARAPDSLVGVGAETGMRTQMPTVDLDPLEKNEVQQPPQPQPQPQPRYGEYGVSVGYRHVDLSADHHLIPKDLVDSVVYRPPRRPVSVVYGPVYRPPSPAHPRPASSGPSTSGANLSTNGGLAPSAKMGPRAGWRRITRWAPRLGGAGPPMAPSNAGMAPPSDPGMGMVGPPLPGPHQQYPCRPYTRPPPPPYYGYEQSQPQPQPHHDGHAHPSVPPPTGFGPIPPVPKPASQPPAWGEYATPAAHAARCREREGGRGRKRGCVGAGAAWTGWHAAQPERAQIDCGCGRRIATLRGLGTTRRRADTHRNEQYAGKKNSLGIGSIIRMRHIRDMHAGEPQCNCLKISKGQEKKGYQMTKKQENFARQSTG</sequence>
<accession>A0AAD6YKU0</accession>
<reference evidence="3" key="1">
    <citation type="submission" date="2023-03" db="EMBL/GenBank/DDBJ databases">
        <title>Massive genome expansion in bonnet fungi (Mycena s.s.) driven by repeated elements and novel gene families across ecological guilds.</title>
        <authorList>
            <consortium name="Lawrence Berkeley National Laboratory"/>
            <person name="Harder C.B."/>
            <person name="Miyauchi S."/>
            <person name="Viragh M."/>
            <person name="Kuo A."/>
            <person name="Thoen E."/>
            <person name="Andreopoulos B."/>
            <person name="Lu D."/>
            <person name="Skrede I."/>
            <person name="Drula E."/>
            <person name="Henrissat B."/>
            <person name="Morin E."/>
            <person name="Kohler A."/>
            <person name="Barry K."/>
            <person name="LaButti K."/>
            <person name="Morin E."/>
            <person name="Salamov A."/>
            <person name="Lipzen A."/>
            <person name="Mereny Z."/>
            <person name="Hegedus B."/>
            <person name="Baldrian P."/>
            <person name="Stursova M."/>
            <person name="Weitz H."/>
            <person name="Taylor A."/>
            <person name="Grigoriev I.V."/>
            <person name="Nagy L.G."/>
            <person name="Martin F."/>
            <person name="Kauserud H."/>
        </authorList>
    </citation>
    <scope>NUCLEOTIDE SEQUENCE</scope>
    <source>
        <strain evidence="3">9144</strain>
    </source>
</reference>
<protein>
    <recommendedName>
        <fullName evidence="2">Velvet domain-containing protein</fullName>
    </recommendedName>
</protein>
<feature type="domain" description="Velvet" evidence="2">
    <location>
        <begin position="12"/>
        <end position="68"/>
    </location>
</feature>
<evidence type="ECO:0000313" key="3">
    <source>
        <dbReference type="EMBL" id="KAJ7222345.1"/>
    </source>
</evidence>
<feature type="compositionally biased region" description="Low complexity" evidence="1">
    <location>
        <begin position="278"/>
        <end position="299"/>
    </location>
</feature>
<dbReference type="AlphaFoldDB" id="A0AAD6YKU0"/>
<dbReference type="InterPro" id="IPR037525">
    <property type="entry name" value="Velvet_dom"/>
</dbReference>